<reference evidence="4 5" key="1">
    <citation type="journal article" date="2013" name="Nat. Commun.">
        <title>The evolution and pathogenic mechanisms of the rice sheath blight pathogen.</title>
        <authorList>
            <person name="Zheng A."/>
            <person name="Lin R."/>
            <person name="Xu L."/>
            <person name="Qin P."/>
            <person name="Tang C."/>
            <person name="Ai P."/>
            <person name="Zhang D."/>
            <person name="Liu Y."/>
            <person name="Sun Z."/>
            <person name="Feng H."/>
            <person name="Wang Y."/>
            <person name="Chen Y."/>
            <person name="Liang X."/>
            <person name="Fu R."/>
            <person name="Li Q."/>
            <person name="Zhang J."/>
            <person name="Yu X."/>
            <person name="Xie Z."/>
            <person name="Ding L."/>
            <person name="Guan P."/>
            <person name="Tang J."/>
            <person name="Liang Y."/>
            <person name="Wang S."/>
            <person name="Deng Q."/>
            <person name="Li S."/>
            <person name="Zhu J."/>
            <person name="Wang L."/>
            <person name="Liu H."/>
            <person name="Li P."/>
        </authorList>
    </citation>
    <scope>NUCLEOTIDE SEQUENCE [LARGE SCALE GENOMIC DNA]</scope>
    <source>
        <strain evidence="5">AG-1 IA</strain>
    </source>
</reference>
<keyword evidence="5" id="KW-1185">Reference proteome</keyword>
<evidence type="ECO:0000256" key="2">
    <source>
        <dbReference type="SAM" id="Phobius"/>
    </source>
</evidence>
<keyword evidence="2" id="KW-1133">Transmembrane helix</keyword>
<keyword evidence="3" id="KW-0732">Signal</keyword>
<organism evidence="4 5">
    <name type="scientific">Thanatephorus cucumeris (strain AG1-IA)</name>
    <name type="common">Rice sheath blight fungus</name>
    <name type="synonym">Rhizoctonia solani</name>
    <dbReference type="NCBI Taxonomy" id="983506"/>
    <lineage>
        <taxon>Eukaryota</taxon>
        <taxon>Fungi</taxon>
        <taxon>Dikarya</taxon>
        <taxon>Basidiomycota</taxon>
        <taxon>Agaricomycotina</taxon>
        <taxon>Agaricomycetes</taxon>
        <taxon>Cantharellales</taxon>
        <taxon>Ceratobasidiaceae</taxon>
        <taxon>Rhizoctonia</taxon>
        <taxon>Rhizoctonia solani AG-1</taxon>
    </lineage>
</organism>
<dbReference type="OrthoDB" id="2576311at2759"/>
<keyword evidence="2" id="KW-0812">Transmembrane</keyword>
<protein>
    <recommendedName>
        <fullName evidence="6">Transmembrane protein</fullName>
    </recommendedName>
</protein>
<feature type="compositionally biased region" description="Basic and acidic residues" evidence="1">
    <location>
        <begin position="342"/>
        <end position="354"/>
    </location>
</feature>
<comment type="caution">
    <text evidence="4">The sequence shown here is derived from an EMBL/GenBank/DDBJ whole genome shotgun (WGS) entry which is preliminary data.</text>
</comment>
<dbReference type="EMBL" id="AFRT01002904">
    <property type="protein sequence ID" value="ELU37009.1"/>
    <property type="molecule type" value="Genomic_DNA"/>
</dbReference>
<gene>
    <name evidence="4" type="ORF">AG1IA_08948</name>
</gene>
<evidence type="ECO:0008006" key="6">
    <source>
        <dbReference type="Google" id="ProtNLM"/>
    </source>
</evidence>
<dbReference type="Proteomes" id="UP000011668">
    <property type="component" value="Unassembled WGS sequence"/>
</dbReference>
<feature type="signal peptide" evidence="3">
    <location>
        <begin position="1"/>
        <end position="30"/>
    </location>
</feature>
<proteinExistence type="predicted"/>
<feature type="transmembrane region" description="Helical" evidence="2">
    <location>
        <begin position="230"/>
        <end position="254"/>
    </location>
</feature>
<feature type="chain" id="PRO_5003996934" description="Transmembrane protein" evidence="3">
    <location>
        <begin position="31"/>
        <end position="382"/>
    </location>
</feature>
<evidence type="ECO:0000313" key="5">
    <source>
        <dbReference type="Proteomes" id="UP000011668"/>
    </source>
</evidence>
<name>L8WKW5_THACA</name>
<dbReference type="Gene3D" id="1.20.5.510">
    <property type="entry name" value="Single helix bin"/>
    <property type="match status" value="1"/>
</dbReference>
<evidence type="ECO:0000256" key="1">
    <source>
        <dbReference type="SAM" id="MobiDB-lite"/>
    </source>
</evidence>
<dbReference type="STRING" id="983506.L8WKW5"/>
<evidence type="ECO:0000256" key="3">
    <source>
        <dbReference type="SAM" id="SignalP"/>
    </source>
</evidence>
<feature type="region of interest" description="Disordered" evidence="1">
    <location>
        <begin position="295"/>
        <end position="382"/>
    </location>
</feature>
<sequence>MTVFGRRIALAEAVYAFVVLMSTATGQVAADKVKILVECRYTERAKHDEWKKFGNGGKDVCQVAQELMHQTCRLQHMPTLDGNLPKENLWYTASVFLTNDSSSERMKECACDRVMFNILSACAGCYKWDWSYVNTTDIEWQRSCSTYKEPILNPNSRRVAWVPSPPAWATSFNEDAFDPKSFNLDTITAPSSTFPDSATNSPSDTKAVIGASPTSGDVQSAGIASSGPPIGAIVGGVIGGLVLLGGIAGLAFWLHRRKRRDRDVAPSSEFLKPEYYTTPPLLTAHERRDSAYQDDMEDEVRPSPTNRHSWGGGLVTTRREEDDDDCEMLPPFTRGTYIGPSPHEKGHPERRDTGDTDITMRTNDTTTPLLPSSSLTRWSGPS</sequence>
<evidence type="ECO:0000313" key="4">
    <source>
        <dbReference type="EMBL" id="ELU37009.1"/>
    </source>
</evidence>
<feature type="compositionally biased region" description="Low complexity" evidence="1">
    <location>
        <begin position="356"/>
        <end position="376"/>
    </location>
</feature>
<dbReference type="HOGENOM" id="CLU_723969_0_0_1"/>
<dbReference type="AlphaFoldDB" id="L8WKW5"/>
<accession>L8WKW5</accession>
<keyword evidence="2" id="KW-0472">Membrane</keyword>